<dbReference type="SUPFAM" id="SSF52172">
    <property type="entry name" value="CheY-like"/>
    <property type="match status" value="1"/>
</dbReference>
<proteinExistence type="predicted"/>
<evidence type="ECO:0000313" key="1">
    <source>
        <dbReference type="EMBL" id="ODP26169.1"/>
    </source>
</evidence>
<dbReference type="Proteomes" id="UP000094578">
    <property type="component" value="Unassembled WGS sequence"/>
</dbReference>
<keyword evidence="2" id="KW-1185">Reference proteome</keyword>
<evidence type="ECO:0000313" key="2">
    <source>
        <dbReference type="Proteomes" id="UP000094578"/>
    </source>
</evidence>
<dbReference type="InterPro" id="IPR011006">
    <property type="entry name" value="CheY-like_superfamily"/>
</dbReference>
<dbReference type="AlphaFoldDB" id="A0A1E3KX95"/>
<dbReference type="STRING" id="1886670.PTI45_04491"/>
<name>A0A1E3KX95_9BACL</name>
<protein>
    <recommendedName>
        <fullName evidence="3">Response regulatory domain-containing protein</fullName>
    </recommendedName>
</protein>
<accession>A0A1E3KX95</accession>
<evidence type="ECO:0008006" key="3">
    <source>
        <dbReference type="Google" id="ProtNLM"/>
    </source>
</evidence>
<gene>
    <name evidence="1" type="ORF">PTI45_04491</name>
</gene>
<dbReference type="EMBL" id="MDER01000093">
    <property type="protein sequence ID" value="ODP26169.1"/>
    <property type="molecule type" value="Genomic_DNA"/>
</dbReference>
<organism evidence="1 2">
    <name type="scientific">Paenibacillus nuruki</name>
    <dbReference type="NCBI Taxonomy" id="1886670"/>
    <lineage>
        <taxon>Bacteria</taxon>
        <taxon>Bacillati</taxon>
        <taxon>Bacillota</taxon>
        <taxon>Bacilli</taxon>
        <taxon>Bacillales</taxon>
        <taxon>Paenibacillaceae</taxon>
        <taxon>Paenibacillus</taxon>
    </lineage>
</organism>
<reference evidence="1 2" key="1">
    <citation type="submission" date="2016-08" db="EMBL/GenBank/DDBJ databases">
        <title>Genome sequencing of Paenibacillus sp. TI45-13ar, isolated from Korean traditional nuruk.</title>
        <authorList>
            <person name="Kim S.-J."/>
        </authorList>
    </citation>
    <scope>NUCLEOTIDE SEQUENCE [LARGE SCALE GENOMIC DNA]</scope>
    <source>
        <strain evidence="1 2">TI45-13ar</strain>
    </source>
</reference>
<dbReference type="RefSeq" id="WP_069329800.1">
    <property type="nucleotide sequence ID" value="NZ_MDER01000093.1"/>
</dbReference>
<dbReference type="Gene3D" id="3.40.50.2300">
    <property type="match status" value="1"/>
</dbReference>
<sequence>MHLLLVEDDDKKANDICRFIDEEYSELINITRKRSWQSGLIEIFDSGEKYKMILLDMSMPRYDPDVGDVNEEFETFAGREFLEEMDRCGIFIPVCIITAFDYFGENENMINYEQLDQNLLKKFSSFYVGMVYFRSSTTNWRQKLKGFLQMEDLK</sequence>
<comment type="caution">
    <text evidence="1">The sequence shown here is derived from an EMBL/GenBank/DDBJ whole genome shotgun (WGS) entry which is preliminary data.</text>
</comment>